<accession>A0A543CWH0</accession>
<dbReference type="GO" id="GO:0016020">
    <property type="term" value="C:membrane"/>
    <property type="evidence" value="ECO:0007669"/>
    <property type="project" value="TreeGrafter"/>
</dbReference>
<dbReference type="RefSeq" id="WP_141961227.1">
    <property type="nucleotide sequence ID" value="NZ_VFOZ01000001.1"/>
</dbReference>
<sequence>MGVLEERAEVEKEIEGETIADVLQSTASQYPDAPAFTQGEETLTWSDVRQRVLRIAAAFTALGLEPGETVALMMPNRTEHVLADLGVVHAGGIPTTFYATLAPEQVAYVAADCTARYAVLDGPDQLERWRPILSQLPDLRAVIVLNDCPSGSPYLSWESFLDLGEGTCDRWRDLTPDSTLTILYTSGTTGRPKGVVISHSMALYECRVSERTASLPSQSVGVSYLPFAHIADRVVSIYVPLVRASHVYFCPDPAQLAAVLAKARPHGFFGVPRVWEKMMAAIQAALGAEQDESRRDAVAAAMEAGRAYVESCEYGRSTTPEVLEAFLRAEEAVLSPIRSLIGLDRAQHTLSAAAPLPIEVARFFAGLGLRILDVYGMTETTGAVTANTPDAFKLGTVGRAMPGIEIRLAEDGEILVRGGTCTHGYLNLPSATADLLDADGWVHTGDLGAIDADGFLSVVDRKKEIMITAGGENIAPSLIENLLKEHPLVGQALAYGDGRRYVVAVLTLDPEVAPVWAAAHGVPADLAAMATDPAVLEEISSAVDAANARLARVQQVKRWRLLPDQWTAESEELTPTLKLKRRVIHAKYAGTFDTLYP</sequence>
<feature type="domain" description="AMP-dependent synthetase/ligase" evidence="7">
    <location>
        <begin position="24"/>
        <end position="426"/>
    </location>
</feature>
<comment type="caution">
    <text evidence="8">The sequence shown here is derived from an EMBL/GenBank/DDBJ whole genome shotgun (WGS) entry which is preliminary data.</text>
</comment>
<evidence type="ECO:0000256" key="5">
    <source>
        <dbReference type="ARBA" id="ARBA00024484"/>
    </source>
</evidence>
<dbReference type="Gene3D" id="3.40.50.12780">
    <property type="entry name" value="N-terminal domain of ligase-like"/>
    <property type="match status" value="1"/>
</dbReference>
<evidence type="ECO:0000256" key="6">
    <source>
        <dbReference type="ARBA" id="ARBA00032875"/>
    </source>
</evidence>
<dbReference type="InterPro" id="IPR045851">
    <property type="entry name" value="AMP-bd_C_sf"/>
</dbReference>
<dbReference type="PROSITE" id="PS00455">
    <property type="entry name" value="AMP_BINDING"/>
    <property type="match status" value="1"/>
</dbReference>
<proteinExistence type="inferred from homology"/>
<dbReference type="Proteomes" id="UP000316096">
    <property type="component" value="Unassembled WGS sequence"/>
</dbReference>
<dbReference type="PANTHER" id="PTHR43272:SF32">
    <property type="entry name" value="AMP-DEPENDENT SYNTHETASE_LIGASE DOMAIN-CONTAINING PROTEIN"/>
    <property type="match status" value="1"/>
</dbReference>
<dbReference type="GO" id="GO:0004467">
    <property type="term" value="F:long-chain fatty acid-CoA ligase activity"/>
    <property type="evidence" value="ECO:0007669"/>
    <property type="project" value="UniProtKB-EC"/>
</dbReference>
<dbReference type="SUPFAM" id="SSF56801">
    <property type="entry name" value="Acetyl-CoA synthetase-like"/>
    <property type="match status" value="1"/>
</dbReference>
<dbReference type="PANTHER" id="PTHR43272">
    <property type="entry name" value="LONG-CHAIN-FATTY-ACID--COA LIGASE"/>
    <property type="match status" value="1"/>
</dbReference>
<dbReference type="Pfam" id="PF00501">
    <property type="entry name" value="AMP-binding"/>
    <property type="match status" value="1"/>
</dbReference>
<keyword evidence="2" id="KW-0436">Ligase</keyword>
<comment type="catalytic activity">
    <reaction evidence="5">
        <text>a long-chain fatty acid + ATP + CoA = a long-chain fatty acyl-CoA + AMP + diphosphate</text>
        <dbReference type="Rhea" id="RHEA:15421"/>
        <dbReference type="ChEBI" id="CHEBI:30616"/>
        <dbReference type="ChEBI" id="CHEBI:33019"/>
        <dbReference type="ChEBI" id="CHEBI:57287"/>
        <dbReference type="ChEBI" id="CHEBI:57560"/>
        <dbReference type="ChEBI" id="CHEBI:83139"/>
        <dbReference type="ChEBI" id="CHEBI:456215"/>
        <dbReference type="EC" id="6.2.1.3"/>
    </reaction>
    <physiologicalReaction direction="left-to-right" evidence="5">
        <dbReference type="Rhea" id="RHEA:15422"/>
    </physiologicalReaction>
</comment>
<name>A0A543CWH0_9ACTN</name>
<dbReference type="Gene3D" id="3.30.300.30">
    <property type="match status" value="1"/>
</dbReference>
<dbReference type="InterPro" id="IPR020845">
    <property type="entry name" value="AMP-binding_CS"/>
</dbReference>
<evidence type="ECO:0000256" key="3">
    <source>
        <dbReference type="ARBA" id="ARBA00022832"/>
    </source>
</evidence>
<evidence type="ECO:0000256" key="4">
    <source>
        <dbReference type="ARBA" id="ARBA00023098"/>
    </source>
</evidence>
<evidence type="ECO:0000313" key="9">
    <source>
        <dbReference type="Proteomes" id="UP000316096"/>
    </source>
</evidence>
<evidence type="ECO:0000313" key="8">
    <source>
        <dbReference type="EMBL" id="TQM01389.1"/>
    </source>
</evidence>
<comment type="similarity">
    <text evidence="1">Belongs to the ATP-dependent AMP-binding enzyme family.</text>
</comment>
<dbReference type="OrthoDB" id="5240489at2"/>
<keyword evidence="9" id="KW-1185">Reference proteome</keyword>
<protein>
    <recommendedName>
        <fullName evidence="6">Acyl-CoA synthetase</fullName>
    </recommendedName>
</protein>
<reference evidence="8 9" key="1">
    <citation type="submission" date="2019-06" db="EMBL/GenBank/DDBJ databases">
        <title>Sequencing the genomes of 1000 actinobacteria strains.</title>
        <authorList>
            <person name="Klenk H.-P."/>
        </authorList>
    </citation>
    <scope>NUCLEOTIDE SEQUENCE [LARGE SCALE GENOMIC DNA]</scope>
    <source>
        <strain evidence="8 9">DSM 102200</strain>
    </source>
</reference>
<dbReference type="CDD" id="cd05907">
    <property type="entry name" value="VL_LC_FACS_like"/>
    <property type="match status" value="1"/>
</dbReference>
<evidence type="ECO:0000256" key="2">
    <source>
        <dbReference type="ARBA" id="ARBA00022598"/>
    </source>
</evidence>
<evidence type="ECO:0000259" key="7">
    <source>
        <dbReference type="Pfam" id="PF00501"/>
    </source>
</evidence>
<dbReference type="AlphaFoldDB" id="A0A543CWH0"/>
<gene>
    <name evidence="8" type="ORF">FB559_7147</name>
</gene>
<dbReference type="Pfam" id="PF23562">
    <property type="entry name" value="AMP-binding_C_3"/>
    <property type="match status" value="1"/>
</dbReference>
<keyword evidence="4" id="KW-0443">Lipid metabolism</keyword>
<dbReference type="EMBL" id="VFOZ01000001">
    <property type="protein sequence ID" value="TQM01389.1"/>
    <property type="molecule type" value="Genomic_DNA"/>
</dbReference>
<evidence type="ECO:0000256" key="1">
    <source>
        <dbReference type="ARBA" id="ARBA00006432"/>
    </source>
</evidence>
<organism evidence="8 9">
    <name type="scientific">Actinoallomurus bryophytorum</name>
    <dbReference type="NCBI Taxonomy" id="1490222"/>
    <lineage>
        <taxon>Bacteria</taxon>
        <taxon>Bacillati</taxon>
        <taxon>Actinomycetota</taxon>
        <taxon>Actinomycetes</taxon>
        <taxon>Streptosporangiales</taxon>
        <taxon>Thermomonosporaceae</taxon>
        <taxon>Actinoallomurus</taxon>
    </lineage>
</organism>
<dbReference type="InterPro" id="IPR042099">
    <property type="entry name" value="ANL_N_sf"/>
</dbReference>
<dbReference type="InterPro" id="IPR000873">
    <property type="entry name" value="AMP-dep_synth/lig_dom"/>
</dbReference>
<keyword evidence="3" id="KW-0276">Fatty acid metabolism</keyword>